<evidence type="ECO:0000313" key="10">
    <source>
        <dbReference type="Proteomes" id="UP000675881"/>
    </source>
</evidence>
<evidence type="ECO:0000256" key="3">
    <source>
        <dbReference type="ARBA" id="ARBA00022771"/>
    </source>
</evidence>
<dbReference type="Pfam" id="PF00096">
    <property type="entry name" value="zf-C2H2"/>
    <property type="match status" value="2"/>
</dbReference>
<dbReference type="OrthoDB" id="6360912at2759"/>
<feature type="domain" description="C2H2-type" evidence="8">
    <location>
        <begin position="343"/>
        <end position="372"/>
    </location>
</feature>
<dbReference type="Gene3D" id="3.30.160.60">
    <property type="entry name" value="Classic Zinc Finger"/>
    <property type="match status" value="6"/>
</dbReference>
<feature type="domain" description="C2H2-type" evidence="8">
    <location>
        <begin position="534"/>
        <end position="562"/>
    </location>
</feature>
<dbReference type="InterPro" id="IPR036236">
    <property type="entry name" value="Znf_C2H2_sf"/>
</dbReference>
<feature type="domain" description="C2H2-type" evidence="8">
    <location>
        <begin position="79"/>
        <end position="107"/>
    </location>
</feature>
<dbReference type="PROSITE" id="PS50157">
    <property type="entry name" value="ZINC_FINGER_C2H2_2"/>
    <property type="match status" value="11"/>
</dbReference>
<keyword evidence="2" id="KW-0479">Metal-binding</keyword>
<dbReference type="InterPro" id="IPR051061">
    <property type="entry name" value="Zinc_finger_trans_reg"/>
</dbReference>
<keyword evidence="6" id="KW-0804">Transcription</keyword>
<dbReference type="PANTHER" id="PTHR46179">
    <property type="entry name" value="ZINC FINGER PROTEIN"/>
    <property type="match status" value="1"/>
</dbReference>
<feature type="domain" description="C2H2-type" evidence="8">
    <location>
        <begin position="447"/>
        <end position="476"/>
    </location>
</feature>
<name>A0A7R8H0A8_LEPSM</name>
<keyword evidence="4" id="KW-0862">Zinc</keyword>
<organism evidence="9 10">
    <name type="scientific">Lepeophtheirus salmonis</name>
    <name type="common">Salmon louse</name>
    <name type="synonym">Caligus salmonis</name>
    <dbReference type="NCBI Taxonomy" id="72036"/>
    <lineage>
        <taxon>Eukaryota</taxon>
        <taxon>Metazoa</taxon>
        <taxon>Ecdysozoa</taxon>
        <taxon>Arthropoda</taxon>
        <taxon>Crustacea</taxon>
        <taxon>Multicrustacea</taxon>
        <taxon>Hexanauplia</taxon>
        <taxon>Copepoda</taxon>
        <taxon>Siphonostomatoida</taxon>
        <taxon>Caligidae</taxon>
        <taxon>Lepeophtheirus</taxon>
    </lineage>
</organism>
<evidence type="ECO:0000313" key="9">
    <source>
        <dbReference type="EMBL" id="CAF2766458.1"/>
    </source>
</evidence>
<accession>A0A7R8H0A8</accession>
<dbReference type="SUPFAM" id="SSF57667">
    <property type="entry name" value="beta-beta-alpha zinc fingers"/>
    <property type="match status" value="3"/>
</dbReference>
<feature type="domain" description="C2H2-type" evidence="8">
    <location>
        <begin position="242"/>
        <end position="270"/>
    </location>
</feature>
<dbReference type="GO" id="GO:0008270">
    <property type="term" value="F:zinc ion binding"/>
    <property type="evidence" value="ECO:0007669"/>
    <property type="project" value="UniProtKB-KW"/>
</dbReference>
<evidence type="ECO:0000256" key="5">
    <source>
        <dbReference type="ARBA" id="ARBA00023015"/>
    </source>
</evidence>
<dbReference type="PANTHER" id="PTHR46179:SF13">
    <property type="entry name" value="C2H2-TYPE DOMAIN-CONTAINING PROTEIN"/>
    <property type="match status" value="1"/>
</dbReference>
<feature type="domain" description="C2H2-type" evidence="8">
    <location>
        <begin position="607"/>
        <end position="635"/>
    </location>
</feature>
<feature type="domain" description="C2H2-type" evidence="8">
    <location>
        <begin position="573"/>
        <end position="602"/>
    </location>
</feature>
<evidence type="ECO:0000256" key="6">
    <source>
        <dbReference type="ARBA" id="ARBA00023163"/>
    </source>
</evidence>
<dbReference type="AlphaFoldDB" id="A0A7R8H0A8"/>
<dbReference type="Proteomes" id="UP000675881">
    <property type="component" value="Chromosome 1"/>
</dbReference>
<dbReference type="EMBL" id="HG994580">
    <property type="protein sequence ID" value="CAF2766458.1"/>
    <property type="molecule type" value="Genomic_DNA"/>
</dbReference>
<comment type="subcellular location">
    <subcellularLocation>
        <location evidence="1">Nucleus</location>
    </subcellularLocation>
</comment>
<sequence>MEAYEATDATGLSFGTHYFEVSFDENGTEGATFYEESVEYSEAEQSYRCEECQVTVSTLEDFLEHVKSNHQDSNEPEGLKCPTCGTLFAIKAEFLKHLRQAHQEDHESIVSILNSQLTCPHCHKLFVSYAALRNHSNSLKCPAKSKVTLVYDPSLTIKPGDHVSVFVCPIQTCSKVGCITLRAYKMHAKCVHKSPNLTPIVKNLEAKFICQVRGCGKLFVEETQLEVHLKHHETYTPRRGKYVCDICNEDFYQTLMLKKHLLACHPDKDEASILSRKGQSPKDNALIHDESIVLPPGTLIGVYKCPVCGKDSFTDIKSFKLHAKHIHPEAAITPIETKAPAQFICTVVGCGKMYVERKQFEIHGRHHKNYVKSKGRYFKCVNDDSKKEVIFDDVKLLPGTLMDVFQCPVTTCDKHSYIDAKSLRTHCKKVHLIDVIDPVPVKAEARYICRVRGCGKLFMSNSQIMAHYKHHRTYIPTNGQFSCSLCPEVFTRQDLLNTHTLSKHVISDEKEAQFYESAKRPLIAKEKVYKVRGYKCSFCHRKFLVQSAYSKHVTYAHSMQGIPPIEVKIKPKFSCEESNCGRHFLTHQKYKHHMQSHYRGKLHKEVMKCPKCEKEFSMFKSLHSHMIQSHGDTTPEEMSLLEARHAKCSTCGKLFRDNSVLKQHMKIKGHGIERCSRVCTLFSLILCSAHF</sequence>
<gene>
    <name evidence="9" type="ORF">LSAA_1743</name>
</gene>
<feature type="domain" description="C2H2-type" evidence="8">
    <location>
        <begin position="481"/>
        <end position="509"/>
    </location>
</feature>
<keyword evidence="7" id="KW-0539">Nucleus</keyword>
<evidence type="ECO:0000256" key="7">
    <source>
        <dbReference type="ARBA" id="ARBA00023242"/>
    </source>
</evidence>
<dbReference type="SMART" id="SM00355">
    <property type="entry name" value="ZnF_C2H2"/>
    <property type="match status" value="15"/>
</dbReference>
<evidence type="ECO:0000256" key="1">
    <source>
        <dbReference type="ARBA" id="ARBA00004123"/>
    </source>
</evidence>
<protein>
    <submittedName>
        <fullName evidence="9">(salmon louse) hypothetical protein</fullName>
    </submittedName>
</protein>
<dbReference type="PROSITE" id="PS00028">
    <property type="entry name" value="ZINC_FINGER_C2H2_1"/>
    <property type="match status" value="11"/>
</dbReference>
<reference evidence="9" key="1">
    <citation type="submission" date="2021-02" db="EMBL/GenBank/DDBJ databases">
        <authorList>
            <person name="Bekaert M."/>
        </authorList>
    </citation>
    <scope>NUCLEOTIDE SEQUENCE</scope>
    <source>
        <strain evidence="9">IoA-00</strain>
    </source>
</reference>
<dbReference type="InterPro" id="IPR013087">
    <property type="entry name" value="Znf_C2H2_type"/>
</dbReference>
<keyword evidence="3" id="KW-0863">Zinc-finger</keyword>
<proteinExistence type="predicted"/>
<feature type="domain" description="C2H2-type" evidence="8">
    <location>
        <begin position="208"/>
        <end position="237"/>
    </location>
</feature>
<evidence type="ECO:0000259" key="8">
    <source>
        <dbReference type="PROSITE" id="PS50157"/>
    </source>
</evidence>
<keyword evidence="5" id="KW-0805">Transcription regulation</keyword>
<feature type="domain" description="C2H2-type" evidence="8">
    <location>
        <begin position="646"/>
        <end position="675"/>
    </location>
</feature>
<dbReference type="GO" id="GO:0005634">
    <property type="term" value="C:nucleus"/>
    <property type="evidence" value="ECO:0007669"/>
    <property type="project" value="UniProtKB-SubCell"/>
</dbReference>
<evidence type="ECO:0000256" key="2">
    <source>
        <dbReference type="ARBA" id="ARBA00022723"/>
    </source>
</evidence>
<keyword evidence="10" id="KW-1185">Reference proteome</keyword>
<evidence type="ECO:0000256" key="4">
    <source>
        <dbReference type="ARBA" id="ARBA00022833"/>
    </source>
</evidence>
<feature type="domain" description="C2H2-type" evidence="8">
    <location>
        <begin position="47"/>
        <end position="75"/>
    </location>
</feature>
<dbReference type="GO" id="GO:0006357">
    <property type="term" value="P:regulation of transcription by RNA polymerase II"/>
    <property type="evidence" value="ECO:0007669"/>
    <property type="project" value="TreeGrafter"/>
</dbReference>